<dbReference type="PANTHER" id="PTHR31689">
    <property type="entry name" value="DIAMINOPIMELATE EPIMERASE, CHLOROPLASTIC"/>
    <property type="match status" value="1"/>
</dbReference>
<evidence type="ECO:0000313" key="11">
    <source>
        <dbReference type="Proteomes" id="UP001332192"/>
    </source>
</evidence>
<comment type="similarity">
    <text evidence="2 8">Belongs to the diaminopimelate epimerase family.</text>
</comment>
<feature type="binding site" evidence="8">
    <location>
        <begin position="277"/>
        <end position="278"/>
    </location>
    <ligand>
        <name>substrate</name>
    </ligand>
</feature>
<dbReference type="EC" id="5.1.1.7" evidence="3 8"/>
<comment type="subcellular location">
    <subcellularLocation>
        <location evidence="8">Cytoplasm</location>
    </subcellularLocation>
</comment>
<evidence type="ECO:0000256" key="9">
    <source>
        <dbReference type="PROSITE-ProRule" id="PRU10125"/>
    </source>
</evidence>
<evidence type="ECO:0000256" key="6">
    <source>
        <dbReference type="ARBA" id="ARBA00023235"/>
    </source>
</evidence>
<name>A0ABZ1C149_9FIRM</name>
<feature type="site" description="Could be important to modulate the pK values of the two catalytic cysteine residues" evidence="8">
    <location>
        <position position="277"/>
    </location>
</feature>
<comment type="subunit">
    <text evidence="8">Homodimer.</text>
</comment>
<dbReference type="GO" id="GO:0008837">
    <property type="term" value="F:diaminopimelate epimerase activity"/>
    <property type="evidence" value="ECO:0007669"/>
    <property type="project" value="UniProtKB-EC"/>
</dbReference>
<comment type="caution">
    <text evidence="8">Lacks conserved residue(s) required for the propagation of feature annotation.</text>
</comment>
<feature type="binding site" evidence="8">
    <location>
        <begin position="143"/>
        <end position="144"/>
    </location>
    <ligand>
        <name>substrate</name>
    </ligand>
</feature>
<keyword evidence="11" id="KW-1185">Reference proteome</keyword>
<evidence type="ECO:0000256" key="8">
    <source>
        <dbReference type="HAMAP-Rule" id="MF_00197"/>
    </source>
</evidence>
<feature type="binding site" evidence="8">
    <location>
        <position position="259"/>
    </location>
    <ligand>
        <name>substrate</name>
    </ligand>
</feature>
<dbReference type="EMBL" id="CP141615">
    <property type="protein sequence ID" value="WRP18511.1"/>
    <property type="molecule type" value="Genomic_DNA"/>
</dbReference>
<gene>
    <name evidence="8 10" type="primary">dapF</name>
    <name evidence="10" type="ORF">U7230_05775</name>
</gene>
<protein>
    <recommendedName>
        <fullName evidence="3 8">Diaminopimelate epimerase</fullName>
        <shortName evidence="8">DAP epimerase</shortName>
        <ecNumber evidence="3 8">5.1.1.7</ecNumber>
    </recommendedName>
    <alternativeName>
        <fullName evidence="8">PLP-independent amino acid racemase</fullName>
    </alternativeName>
</protein>
<dbReference type="NCBIfam" id="TIGR00652">
    <property type="entry name" value="DapF"/>
    <property type="match status" value="1"/>
</dbReference>
<feature type="active site" evidence="9">
    <location>
        <position position="142"/>
    </location>
</feature>
<keyword evidence="4 8" id="KW-0028">Amino-acid biosynthesis</keyword>
<feature type="active site" description="Proton donor" evidence="8">
    <location>
        <position position="142"/>
    </location>
</feature>
<dbReference type="Pfam" id="PF01678">
    <property type="entry name" value="DAP_epimerase"/>
    <property type="match status" value="2"/>
</dbReference>
<evidence type="ECO:0000256" key="3">
    <source>
        <dbReference type="ARBA" id="ARBA00013080"/>
    </source>
</evidence>
<dbReference type="Proteomes" id="UP001332192">
    <property type="component" value="Chromosome"/>
</dbReference>
<evidence type="ECO:0000256" key="2">
    <source>
        <dbReference type="ARBA" id="ARBA00010219"/>
    </source>
</evidence>
<dbReference type="PROSITE" id="PS01326">
    <property type="entry name" value="DAP_EPIMERASE"/>
    <property type="match status" value="1"/>
</dbReference>
<keyword evidence="6 8" id="KW-0413">Isomerase</keyword>
<evidence type="ECO:0000313" key="10">
    <source>
        <dbReference type="EMBL" id="WRP18511.1"/>
    </source>
</evidence>
<accession>A0ABZ1C149</accession>
<feature type="site" description="Could be important to modulate the pK values of the two catalytic cysteine residues" evidence="8">
    <location>
        <position position="228"/>
    </location>
</feature>
<feature type="binding site" evidence="8">
    <location>
        <position position="226"/>
    </location>
    <ligand>
        <name>substrate</name>
    </ligand>
</feature>
<dbReference type="InterPro" id="IPR018510">
    <property type="entry name" value="DAP_epimerase_AS"/>
</dbReference>
<comment type="catalytic activity">
    <reaction evidence="7 8">
        <text>(2S,6S)-2,6-diaminopimelate = meso-2,6-diaminopimelate</text>
        <dbReference type="Rhea" id="RHEA:15393"/>
        <dbReference type="ChEBI" id="CHEBI:57609"/>
        <dbReference type="ChEBI" id="CHEBI:57791"/>
        <dbReference type="EC" id="5.1.1.7"/>
    </reaction>
</comment>
<evidence type="ECO:0000256" key="1">
    <source>
        <dbReference type="ARBA" id="ARBA00005196"/>
    </source>
</evidence>
<feature type="active site" description="Proton acceptor" evidence="8">
    <location>
        <position position="286"/>
    </location>
</feature>
<dbReference type="HAMAP" id="MF_00197">
    <property type="entry name" value="DAP_epimerase"/>
    <property type="match status" value="1"/>
</dbReference>
<feature type="binding site" evidence="8">
    <location>
        <begin position="287"/>
        <end position="288"/>
    </location>
    <ligand>
        <name>substrate</name>
    </ligand>
</feature>
<feature type="binding site" evidence="8">
    <location>
        <position position="77"/>
    </location>
    <ligand>
        <name>substrate</name>
    </ligand>
</feature>
<comment type="pathway">
    <text evidence="1 8">Amino-acid biosynthesis; L-lysine biosynthesis via DAP pathway; DL-2,6-diaminopimelate from LL-2,6-diaminopimelate: step 1/1.</text>
</comment>
<evidence type="ECO:0000256" key="7">
    <source>
        <dbReference type="ARBA" id="ARBA00051712"/>
    </source>
</evidence>
<keyword evidence="8" id="KW-0963">Cytoplasm</keyword>
<dbReference type="SUPFAM" id="SSF54506">
    <property type="entry name" value="Diaminopimelate epimerase-like"/>
    <property type="match status" value="2"/>
</dbReference>
<reference evidence="10 11" key="1">
    <citation type="journal article" date="2024" name="Front. Microbiol.">
        <title>Novel thermophilic genera Geochorda gen. nov. and Carboxydochorda gen. nov. from the deep terrestrial subsurface reveal the ecophysiological diversity in the class Limnochordia.</title>
        <authorList>
            <person name="Karnachuk O.V."/>
            <person name="Lukina A.P."/>
            <person name="Avakyan M.R."/>
            <person name="Kadnikov V.V."/>
            <person name="Begmatov S."/>
            <person name="Beletsky A.V."/>
            <person name="Vlasova K.G."/>
            <person name="Novikov A.A."/>
            <person name="Shcherbakova V.A."/>
            <person name="Mardanov A.V."/>
            <person name="Ravin N.V."/>
        </authorList>
    </citation>
    <scope>NUCLEOTIDE SEQUENCE [LARGE SCALE GENOMIC DNA]</scope>
    <source>
        <strain evidence="10 11">L945</strain>
    </source>
</reference>
<organism evidence="10 11">
    <name type="scientific">Carboxydichorda subterranea</name>
    <dbReference type="NCBI Taxonomy" id="3109565"/>
    <lineage>
        <taxon>Bacteria</taxon>
        <taxon>Bacillati</taxon>
        <taxon>Bacillota</taxon>
        <taxon>Limnochordia</taxon>
        <taxon>Limnochordales</taxon>
        <taxon>Geochordaceae</taxon>
        <taxon>Carboxydichorda</taxon>
    </lineage>
</organism>
<dbReference type="Gene3D" id="3.10.310.10">
    <property type="entry name" value="Diaminopimelate Epimerase, Chain A, domain 1"/>
    <property type="match status" value="2"/>
</dbReference>
<sequence>MELAALVAAAMAGLAGGLGAGWHAGRRWGREEGKALGALELHRRALRNGRCPICGARGGGAVREPGLSVVKMHGLGNAYVYVDLAAGDVALPEGVTWPSLARAVADPHLGIGSDGLILMARGRAAPAAMRIFNADGSEGEMCGNGIRAVAMWMHQRHGLPRHFDVETLAGLRSVEILESPSFGRARVRVDMGAPHEVGPAGSALGDSVSLEVRGERLEVWPISVGNPHAVLFVEDVDRAPVREVGPLIERHERFPGRVNVEFVQVVEPGRLKMRVWERGSGETMACGTGACACVVAAAATGRAGRRAEVELPGGRLEVEWDEPDPGHPLGRIRMTGPARLVMEATLPWDWVKEASAR</sequence>
<keyword evidence="5 8" id="KW-0457">Lysine biosynthesis</keyword>
<feature type="binding site" evidence="8">
    <location>
        <position position="133"/>
    </location>
    <ligand>
        <name>substrate</name>
    </ligand>
</feature>
<dbReference type="PANTHER" id="PTHR31689:SF0">
    <property type="entry name" value="DIAMINOPIMELATE EPIMERASE"/>
    <property type="match status" value="1"/>
</dbReference>
<proteinExistence type="inferred from homology"/>
<dbReference type="InterPro" id="IPR001653">
    <property type="entry name" value="DAP_epimerase_DapF"/>
</dbReference>
<comment type="function">
    <text evidence="8">Catalyzes the stereoinversion of LL-2,6-diaminopimelate (L,L-DAP) to meso-diaminopimelate (meso-DAP), a precursor of L-lysine and an essential component of the bacterial peptidoglycan.</text>
</comment>
<evidence type="ECO:0000256" key="4">
    <source>
        <dbReference type="ARBA" id="ARBA00022605"/>
    </source>
</evidence>
<evidence type="ECO:0000256" key="5">
    <source>
        <dbReference type="ARBA" id="ARBA00023154"/>
    </source>
</evidence>